<dbReference type="AlphaFoldDB" id="A0A1M7BWY4"/>
<feature type="transmembrane region" description="Helical" evidence="7">
    <location>
        <begin position="333"/>
        <end position="352"/>
    </location>
</feature>
<keyword evidence="4 7" id="KW-0812">Transmembrane</keyword>
<keyword evidence="10" id="KW-1185">Reference proteome</keyword>
<evidence type="ECO:0000256" key="3">
    <source>
        <dbReference type="ARBA" id="ARBA00022475"/>
    </source>
</evidence>
<sequence>MENKLSKFFNERNFVVANLLFGAFIAILNQTLLVTAVPSIMEDLEIPFSTAQWLTTGFFLVNGIMIPVTAFLINKFTTRKLYLFGMTLFTIGTVIAAVAPSFGILLTGRIVQAAAAGIMMPLTQVVLLKMFAPEKRGRAMGLFGLIIGFAPAIGPSLSGYIVEIWPWRTVFFIIAPFAAVNILFAYRFMRNVTETTDPPVDYISIIFSTLGFGGMLYGFSVAGISGWMEPGTILPILIGAAIVVIFVRRQLRLDIPLLELRVFKNKYFLLSTLIGVIVFTSMVSANNILPVLMQDMLGYTAFESGLALLPGALMMGSFGLAAGFLFDKYGIRLLTFTSMGIILITSVMLALLDENTSWTYITIVYAFRLVGAGLSMMPLTTFAMNALEEHLLPHGTSINNTMRQIGSSLFTALLITVMTGFAFNFSAGGAPTTAEEIMGVNVSFIVAAVLAFIGLVMAFFLKEQPGAKMTET</sequence>
<dbReference type="InterPro" id="IPR020846">
    <property type="entry name" value="MFS_dom"/>
</dbReference>
<feature type="transmembrane region" description="Helical" evidence="7">
    <location>
        <begin position="267"/>
        <end position="285"/>
    </location>
</feature>
<dbReference type="SUPFAM" id="SSF103473">
    <property type="entry name" value="MFS general substrate transporter"/>
    <property type="match status" value="1"/>
</dbReference>
<feature type="transmembrane region" description="Helical" evidence="7">
    <location>
        <begin position="140"/>
        <end position="161"/>
    </location>
</feature>
<protein>
    <submittedName>
        <fullName evidence="9">Drug resistance transporter, EmrB/QacA subfamily</fullName>
    </submittedName>
</protein>
<keyword evidence="6 7" id="KW-0472">Membrane</keyword>
<dbReference type="GO" id="GO:0022857">
    <property type="term" value="F:transmembrane transporter activity"/>
    <property type="evidence" value="ECO:0007669"/>
    <property type="project" value="InterPro"/>
</dbReference>
<accession>A0A1M7BWY4</accession>
<name>A0A1M7BWY4_9BACL</name>
<keyword evidence="5 7" id="KW-1133">Transmembrane helix</keyword>
<gene>
    <name evidence="9" type="ORF">SAMN02745189_00621</name>
</gene>
<evidence type="ECO:0000256" key="4">
    <source>
        <dbReference type="ARBA" id="ARBA00022692"/>
    </source>
</evidence>
<feature type="transmembrane region" description="Helical" evidence="7">
    <location>
        <begin position="81"/>
        <end position="104"/>
    </location>
</feature>
<feature type="transmembrane region" description="Helical" evidence="7">
    <location>
        <begin position="405"/>
        <end position="425"/>
    </location>
</feature>
<keyword evidence="3" id="KW-1003">Cell membrane</keyword>
<dbReference type="PROSITE" id="PS50850">
    <property type="entry name" value="MFS"/>
    <property type="match status" value="1"/>
</dbReference>
<dbReference type="Proteomes" id="UP000184206">
    <property type="component" value="Unassembled WGS sequence"/>
</dbReference>
<dbReference type="InterPro" id="IPR011701">
    <property type="entry name" value="MFS"/>
</dbReference>
<dbReference type="Pfam" id="PF07690">
    <property type="entry name" value="MFS_1"/>
    <property type="match status" value="1"/>
</dbReference>
<comment type="subcellular location">
    <subcellularLocation>
        <location evidence="1">Cell membrane</location>
        <topology evidence="1">Multi-pass membrane protein</topology>
    </subcellularLocation>
</comment>
<evidence type="ECO:0000256" key="2">
    <source>
        <dbReference type="ARBA" id="ARBA00022448"/>
    </source>
</evidence>
<proteinExistence type="predicted"/>
<organism evidence="9 10">
    <name type="scientific">Lacicoccus alkaliphilus DSM 16010</name>
    <dbReference type="NCBI Taxonomy" id="1123231"/>
    <lineage>
        <taxon>Bacteria</taxon>
        <taxon>Bacillati</taxon>
        <taxon>Bacillota</taxon>
        <taxon>Bacilli</taxon>
        <taxon>Bacillales</taxon>
        <taxon>Salinicoccaceae</taxon>
        <taxon>Lacicoccus</taxon>
    </lineage>
</organism>
<feature type="transmembrane region" description="Helical" evidence="7">
    <location>
        <begin position="167"/>
        <end position="188"/>
    </location>
</feature>
<feature type="transmembrane region" description="Helical" evidence="7">
    <location>
        <begin position="200"/>
        <end position="219"/>
    </location>
</feature>
<evidence type="ECO:0000256" key="1">
    <source>
        <dbReference type="ARBA" id="ARBA00004651"/>
    </source>
</evidence>
<dbReference type="PRINTS" id="PR01036">
    <property type="entry name" value="TCRTETB"/>
</dbReference>
<dbReference type="InterPro" id="IPR004638">
    <property type="entry name" value="EmrB-like"/>
</dbReference>
<feature type="transmembrane region" description="Helical" evidence="7">
    <location>
        <begin position="231"/>
        <end position="247"/>
    </location>
</feature>
<reference evidence="9 10" key="1">
    <citation type="submission" date="2016-11" db="EMBL/GenBank/DDBJ databases">
        <authorList>
            <person name="Jaros S."/>
            <person name="Januszkiewicz K."/>
            <person name="Wedrychowicz H."/>
        </authorList>
    </citation>
    <scope>NUCLEOTIDE SEQUENCE [LARGE SCALE GENOMIC DNA]</scope>
    <source>
        <strain evidence="9 10">DSM 16010</strain>
    </source>
</reference>
<evidence type="ECO:0000313" key="9">
    <source>
        <dbReference type="EMBL" id="SHL59500.1"/>
    </source>
</evidence>
<dbReference type="PANTHER" id="PTHR42718:SF24">
    <property type="entry name" value="MAJOR FACILITATOR SUPERFAMILY (MFS) PROFILE DOMAIN-CONTAINING PROTEIN"/>
    <property type="match status" value="1"/>
</dbReference>
<feature type="transmembrane region" description="Helical" evidence="7">
    <location>
        <begin position="110"/>
        <end position="128"/>
    </location>
</feature>
<feature type="domain" description="Major facilitator superfamily (MFS) profile" evidence="8">
    <location>
        <begin position="15"/>
        <end position="466"/>
    </location>
</feature>
<feature type="transmembrane region" description="Helical" evidence="7">
    <location>
        <begin position="53"/>
        <end position="74"/>
    </location>
</feature>
<dbReference type="InterPro" id="IPR036259">
    <property type="entry name" value="MFS_trans_sf"/>
</dbReference>
<dbReference type="OrthoDB" id="9816041at2"/>
<feature type="transmembrane region" description="Helical" evidence="7">
    <location>
        <begin position="305"/>
        <end position="326"/>
    </location>
</feature>
<feature type="transmembrane region" description="Helical" evidence="7">
    <location>
        <begin position="437"/>
        <end position="461"/>
    </location>
</feature>
<feature type="transmembrane region" description="Helical" evidence="7">
    <location>
        <begin position="12"/>
        <end position="33"/>
    </location>
</feature>
<dbReference type="EMBL" id="FRCF01000002">
    <property type="protein sequence ID" value="SHL59500.1"/>
    <property type="molecule type" value="Genomic_DNA"/>
</dbReference>
<dbReference type="Gene3D" id="1.20.1250.20">
    <property type="entry name" value="MFS general substrate transporter like domains"/>
    <property type="match status" value="1"/>
</dbReference>
<dbReference type="GO" id="GO:0005886">
    <property type="term" value="C:plasma membrane"/>
    <property type="evidence" value="ECO:0007669"/>
    <property type="project" value="UniProtKB-SubCell"/>
</dbReference>
<evidence type="ECO:0000259" key="8">
    <source>
        <dbReference type="PROSITE" id="PS50850"/>
    </source>
</evidence>
<dbReference type="CDD" id="cd17503">
    <property type="entry name" value="MFS_LmrB_MDR_like"/>
    <property type="match status" value="1"/>
</dbReference>
<dbReference type="Gene3D" id="1.20.1720.10">
    <property type="entry name" value="Multidrug resistance protein D"/>
    <property type="match status" value="1"/>
</dbReference>
<dbReference type="RefSeq" id="WP_072708156.1">
    <property type="nucleotide sequence ID" value="NZ_FRCF01000002.1"/>
</dbReference>
<evidence type="ECO:0000313" key="10">
    <source>
        <dbReference type="Proteomes" id="UP000184206"/>
    </source>
</evidence>
<evidence type="ECO:0000256" key="5">
    <source>
        <dbReference type="ARBA" id="ARBA00022989"/>
    </source>
</evidence>
<evidence type="ECO:0000256" key="7">
    <source>
        <dbReference type="SAM" id="Phobius"/>
    </source>
</evidence>
<feature type="transmembrane region" description="Helical" evidence="7">
    <location>
        <begin position="358"/>
        <end position="384"/>
    </location>
</feature>
<evidence type="ECO:0000256" key="6">
    <source>
        <dbReference type="ARBA" id="ARBA00023136"/>
    </source>
</evidence>
<dbReference type="STRING" id="1123231.SAMN02745189_00621"/>
<dbReference type="PANTHER" id="PTHR42718">
    <property type="entry name" value="MAJOR FACILITATOR SUPERFAMILY MULTIDRUG TRANSPORTER MFSC"/>
    <property type="match status" value="1"/>
</dbReference>
<dbReference type="NCBIfam" id="TIGR00711">
    <property type="entry name" value="efflux_EmrB"/>
    <property type="match status" value="1"/>
</dbReference>
<keyword evidence="2" id="KW-0813">Transport</keyword>